<keyword evidence="3" id="KW-1185">Reference proteome</keyword>
<feature type="compositionally biased region" description="Low complexity" evidence="1">
    <location>
        <begin position="101"/>
        <end position="113"/>
    </location>
</feature>
<evidence type="ECO:0000313" key="3">
    <source>
        <dbReference type="Proteomes" id="UP001586593"/>
    </source>
</evidence>
<evidence type="ECO:0000313" key="2">
    <source>
        <dbReference type="EMBL" id="KAL1836555.1"/>
    </source>
</evidence>
<evidence type="ECO:0000256" key="1">
    <source>
        <dbReference type="SAM" id="MobiDB-lite"/>
    </source>
</evidence>
<feature type="compositionally biased region" description="Basic and acidic residues" evidence="1">
    <location>
        <begin position="173"/>
        <end position="188"/>
    </location>
</feature>
<gene>
    <name evidence="2" type="ORF">VTK73DRAFT_5021</name>
</gene>
<name>A0ABR3V497_9PEZI</name>
<protein>
    <submittedName>
        <fullName evidence="2">Uncharacterized protein</fullName>
    </submittedName>
</protein>
<proteinExistence type="predicted"/>
<feature type="compositionally biased region" description="Acidic residues" evidence="1">
    <location>
        <begin position="256"/>
        <end position="281"/>
    </location>
</feature>
<feature type="compositionally biased region" description="Basic and acidic residues" evidence="1">
    <location>
        <begin position="228"/>
        <end position="239"/>
    </location>
</feature>
<dbReference type="EMBL" id="JAZHXJ010002816">
    <property type="protein sequence ID" value="KAL1836555.1"/>
    <property type="molecule type" value="Genomic_DNA"/>
</dbReference>
<comment type="caution">
    <text evidence="2">The sequence shown here is derived from an EMBL/GenBank/DDBJ whole genome shotgun (WGS) entry which is preliminary data.</text>
</comment>
<dbReference type="Proteomes" id="UP001586593">
    <property type="component" value="Unassembled WGS sequence"/>
</dbReference>
<feature type="compositionally biased region" description="Pro residues" evidence="1">
    <location>
        <begin position="40"/>
        <end position="50"/>
    </location>
</feature>
<feature type="region of interest" description="Disordered" evidence="1">
    <location>
        <begin position="29"/>
        <end position="288"/>
    </location>
</feature>
<reference evidence="2 3" key="1">
    <citation type="journal article" date="2024" name="Commun. Biol.">
        <title>Comparative genomic analysis of thermophilic fungi reveals convergent evolutionary adaptations and gene losses.</title>
        <authorList>
            <person name="Steindorff A.S."/>
            <person name="Aguilar-Pontes M.V."/>
            <person name="Robinson A.J."/>
            <person name="Andreopoulos B."/>
            <person name="LaButti K."/>
            <person name="Kuo A."/>
            <person name="Mondo S."/>
            <person name="Riley R."/>
            <person name="Otillar R."/>
            <person name="Haridas S."/>
            <person name="Lipzen A."/>
            <person name="Grimwood J."/>
            <person name="Schmutz J."/>
            <person name="Clum A."/>
            <person name="Reid I.D."/>
            <person name="Moisan M.C."/>
            <person name="Butler G."/>
            <person name="Nguyen T.T.M."/>
            <person name="Dewar K."/>
            <person name="Conant G."/>
            <person name="Drula E."/>
            <person name="Henrissat B."/>
            <person name="Hansel C."/>
            <person name="Singer S."/>
            <person name="Hutchinson M.I."/>
            <person name="de Vries R.P."/>
            <person name="Natvig D.O."/>
            <person name="Powell A.J."/>
            <person name="Tsang A."/>
            <person name="Grigoriev I.V."/>
        </authorList>
    </citation>
    <scope>NUCLEOTIDE SEQUENCE [LARGE SCALE GENOMIC DNA]</scope>
    <source>
        <strain evidence="2 3">ATCC 24622</strain>
    </source>
</reference>
<accession>A0ABR3V497</accession>
<dbReference type="PANTHER" id="PTHR42051:SF1">
    <property type="entry name" value="MEIOTICALLY UP-REGULATED PROTEIN PB1A10.08"/>
    <property type="match status" value="1"/>
</dbReference>
<sequence>MSLGSSLLALVQRPSCRPSPLAAPVALALAPSSSLSSQQPAPPPPPPPSPAVSESKDGCRTTTCHASEGTITNTISSDMARDLTTAPAAMAGRSETVGPGRSSITTVTSSTASSPPPASRSLQPTPRSEPVQIPARPKQRGGAAGHPQKPERYHHGHHHHHSHGHGHGHGDRHRAVESGSRRPRDVHSPDSIPPSVAALLALTSIPPPRRSRRKATADRPGKMTVESIIERSQESEKELSWTLSRSPMEVLLSAPEDLEEGEEEEEEEEDNDDDNDDEGEEESVRCRP</sequence>
<organism evidence="2 3">
    <name type="scientific">Phialemonium thermophilum</name>
    <dbReference type="NCBI Taxonomy" id="223376"/>
    <lineage>
        <taxon>Eukaryota</taxon>
        <taxon>Fungi</taxon>
        <taxon>Dikarya</taxon>
        <taxon>Ascomycota</taxon>
        <taxon>Pezizomycotina</taxon>
        <taxon>Sordariomycetes</taxon>
        <taxon>Sordariomycetidae</taxon>
        <taxon>Cephalothecales</taxon>
        <taxon>Cephalothecaceae</taxon>
        <taxon>Phialemonium</taxon>
    </lineage>
</organism>
<feature type="compositionally biased region" description="Polar residues" evidence="1">
    <location>
        <begin position="60"/>
        <end position="77"/>
    </location>
</feature>
<feature type="compositionally biased region" description="Basic residues" evidence="1">
    <location>
        <begin position="154"/>
        <end position="172"/>
    </location>
</feature>
<feature type="compositionally biased region" description="Low complexity" evidence="1">
    <location>
        <begin position="29"/>
        <end position="39"/>
    </location>
</feature>
<dbReference type="PANTHER" id="PTHR42051">
    <property type="entry name" value="MEIOTICALLY UP-REGULATED PROTEIN PB1A10.08"/>
    <property type="match status" value="1"/>
</dbReference>
<dbReference type="InterPro" id="IPR034443">
    <property type="entry name" value="PB1A10.08"/>
</dbReference>